<protein>
    <recommendedName>
        <fullName evidence="2 7">Vacuolar protein-sorting-associated protein 36</fullName>
    </recommendedName>
    <alternativeName>
        <fullName evidence="6 7">ESCRT-II complex subunit VPS36</fullName>
    </alternativeName>
</protein>
<reference evidence="9" key="1">
    <citation type="submission" date="2025-08" db="UniProtKB">
        <authorList>
            <consortium name="RefSeq"/>
        </authorList>
    </citation>
    <scope>IDENTIFICATION</scope>
    <source>
        <tissue evidence="9">Whole insect</tissue>
    </source>
</reference>
<dbReference type="FunFam" id="1.10.10.10:FF:000416">
    <property type="entry name" value="Vacuolar protein-sorting-associated protein 36"/>
    <property type="match status" value="1"/>
</dbReference>
<evidence type="ECO:0000256" key="6">
    <source>
        <dbReference type="ARBA" id="ARBA00030114"/>
    </source>
</evidence>
<dbReference type="InterPro" id="IPR036388">
    <property type="entry name" value="WH-like_DNA-bd_sf"/>
</dbReference>
<dbReference type="GO" id="GO:0032266">
    <property type="term" value="F:phosphatidylinositol-3-phosphate binding"/>
    <property type="evidence" value="ECO:0007669"/>
    <property type="project" value="UniProtKB-UniRule"/>
</dbReference>
<evidence type="ECO:0000259" key="8">
    <source>
        <dbReference type="PROSITE" id="PS51495"/>
    </source>
</evidence>
<evidence type="ECO:0000256" key="4">
    <source>
        <dbReference type="ARBA" id="ARBA00022490"/>
    </source>
</evidence>
<keyword evidence="5 7" id="KW-0653">Protein transport</keyword>
<dbReference type="RefSeq" id="XP_028148212.1">
    <property type="nucleotide sequence ID" value="XM_028292411.1"/>
</dbReference>
<feature type="domain" description="GLUE N-terminal" evidence="8">
    <location>
        <begin position="1"/>
        <end position="143"/>
    </location>
</feature>
<dbReference type="GO" id="GO:0043328">
    <property type="term" value="P:protein transport to vacuole involved in ubiquitin-dependent protein catabolic process via the multivesicular body sorting pathway"/>
    <property type="evidence" value="ECO:0007669"/>
    <property type="project" value="UniProtKB-UniRule"/>
</dbReference>
<proteinExistence type="inferred from homology"/>
<keyword evidence="7" id="KW-0967">Endosome</keyword>
<evidence type="ECO:0000256" key="5">
    <source>
        <dbReference type="ARBA" id="ARBA00022927"/>
    </source>
</evidence>
<evidence type="ECO:0000256" key="2">
    <source>
        <dbReference type="ARBA" id="ARBA00017953"/>
    </source>
</evidence>
<dbReference type="Gene3D" id="1.10.10.10">
    <property type="entry name" value="Winged helix-like DNA-binding domain superfamily/Winged helix DNA-binding domain"/>
    <property type="match status" value="2"/>
</dbReference>
<evidence type="ECO:0000313" key="9">
    <source>
        <dbReference type="RefSeq" id="XP_028148212.1"/>
    </source>
</evidence>
<dbReference type="GO" id="GO:0031902">
    <property type="term" value="C:late endosome membrane"/>
    <property type="evidence" value="ECO:0007669"/>
    <property type="project" value="UniProtKB-UniRule"/>
</dbReference>
<dbReference type="GO" id="GO:0043130">
    <property type="term" value="F:ubiquitin binding"/>
    <property type="evidence" value="ECO:0007669"/>
    <property type="project" value="UniProtKB-UniRule"/>
</dbReference>
<dbReference type="InParanoid" id="A0A6P7GQ90"/>
<dbReference type="AlphaFoldDB" id="A0A6P7GQ90"/>
<name>A0A6P7GQ90_DIAVI</name>
<dbReference type="FunCoup" id="A0A6P7GQ90">
    <property type="interactions" value="1509"/>
</dbReference>
<comment type="function">
    <text evidence="7">Component of the ESCRT-II complex (endosomal sorting complex required for transport II), which is required for multivesicular body (MVB) formation and sorting of endosomal cargo proteins into MVBs.</text>
</comment>
<evidence type="ECO:0000256" key="7">
    <source>
        <dbReference type="RuleBase" id="RU367095"/>
    </source>
</evidence>
<organism evidence="9">
    <name type="scientific">Diabrotica virgifera virgifera</name>
    <name type="common">western corn rootworm</name>
    <dbReference type="NCBI Taxonomy" id="50390"/>
    <lineage>
        <taxon>Eukaryota</taxon>
        <taxon>Metazoa</taxon>
        <taxon>Ecdysozoa</taxon>
        <taxon>Arthropoda</taxon>
        <taxon>Hexapoda</taxon>
        <taxon>Insecta</taxon>
        <taxon>Pterygota</taxon>
        <taxon>Neoptera</taxon>
        <taxon>Endopterygota</taxon>
        <taxon>Coleoptera</taxon>
        <taxon>Polyphaga</taxon>
        <taxon>Cucujiformia</taxon>
        <taxon>Chrysomeloidea</taxon>
        <taxon>Chrysomelidae</taxon>
        <taxon>Galerucinae</taxon>
        <taxon>Diabroticina</taxon>
        <taxon>Diabroticites</taxon>
        <taxon>Diabrotica</taxon>
    </lineage>
</organism>
<comment type="similarity">
    <text evidence="1 7">Belongs to the VPS36 family.</text>
</comment>
<dbReference type="Gene3D" id="2.30.29.30">
    <property type="entry name" value="Pleckstrin-homology domain (PH domain)/Phosphotyrosine-binding domain (PTB)"/>
    <property type="match status" value="1"/>
</dbReference>
<keyword evidence="3 7" id="KW-0813">Transport</keyword>
<dbReference type="Gene3D" id="6.10.140.260">
    <property type="match status" value="1"/>
</dbReference>
<dbReference type="PROSITE" id="PS51495">
    <property type="entry name" value="GLUE"/>
    <property type="match status" value="1"/>
</dbReference>
<dbReference type="Pfam" id="PF11605">
    <property type="entry name" value="Vps36_ESCRT-II"/>
    <property type="match status" value="1"/>
</dbReference>
<dbReference type="GO" id="GO:0000814">
    <property type="term" value="C:ESCRT II complex"/>
    <property type="evidence" value="ECO:0007669"/>
    <property type="project" value="UniProtKB-UniRule"/>
</dbReference>
<dbReference type="InterPro" id="IPR036390">
    <property type="entry name" value="WH_DNA-bd_sf"/>
</dbReference>
<dbReference type="Pfam" id="PF04157">
    <property type="entry name" value="EAP30"/>
    <property type="match status" value="1"/>
</dbReference>
<keyword evidence="4 7" id="KW-0963">Cytoplasm</keyword>
<dbReference type="FunFam" id="1.10.10.10:FF:000170">
    <property type="entry name" value="Vacuolar protein-sorting-associated protein 36"/>
    <property type="match status" value="1"/>
</dbReference>
<dbReference type="InterPro" id="IPR021648">
    <property type="entry name" value="GLUE_dom"/>
</dbReference>
<dbReference type="InterPro" id="IPR040608">
    <property type="entry name" value="Snf8/Vps36"/>
</dbReference>
<dbReference type="SUPFAM" id="SSF50729">
    <property type="entry name" value="PH domain-like"/>
    <property type="match status" value="1"/>
</dbReference>
<comment type="subunit">
    <text evidence="7">Component of the endosomal sorting complex required for transport II (ESCRT-II).</text>
</comment>
<evidence type="ECO:0000256" key="1">
    <source>
        <dbReference type="ARBA" id="ARBA00009697"/>
    </source>
</evidence>
<comment type="subcellular location">
    <subcellularLocation>
        <location evidence="7">Cytoplasm</location>
    </subcellularLocation>
    <subcellularLocation>
        <location evidence="7">Endosome</location>
    </subcellularLocation>
</comment>
<gene>
    <name evidence="9" type="primary">LOC114341605</name>
</gene>
<evidence type="ECO:0000256" key="3">
    <source>
        <dbReference type="ARBA" id="ARBA00022448"/>
    </source>
</evidence>
<dbReference type="SUPFAM" id="SSF46785">
    <property type="entry name" value="Winged helix' DNA-binding domain"/>
    <property type="match status" value="2"/>
</dbReference>
<dbReference type="PANTHER" id="PTHR13128:SF12">
    <property type="entry name" value="VACUOLAR PROTEIN-SORTING-ASSOCIATED PROTEIN 36"/>
    <property type="match status" value="1"/>
</dbReference>
<accession>A0A6P7GQ90</accession>
<dbReference type="InterPro" id="IPR011993">
    <property type="entry name" value="PH-like_dom_sf"/>
</dbReference>
<sequence length="395" mass="44653">MNRIKYASPLLLDGEATVAVENNVRLYDGDQKTSFEGGELIITTHRILWGRQGQIARGQTCLALHLHLVVFLEEESPSAFSFSRSRKVVVHLTETNDYSNGPQLTSIYNFIKLSFREGYTNHVPSILNDLLQNRPWEPKISIVPSVQVTVQRPIVPTIKPRLGIVGIERSIQAKQKETDESITLAFQDLDKLMIMAKDMVNISRTISTKIKEKQGDITEDETIRFKSYLLSLGIDDPVTRDSYKSDNQYYQSLARQICNFIQKHVEDMGGMMALTDVFCWVNRARSLELLSPEDILNACKIMESLDLPIKLFQFSSGVMVLQLSSLDSLSIAEATAILVEDKESMSAEELAQSLGISLTLAKERLLTAEKYGKCCRDDSIEGLRFYPNLFLTREE</sequence>
<dbReference type="InterPro" id="IPR037855">
    <property type="entry name" value="Vps36"/>
</dbReference>
<dbReference type="PANTHER" id="PTHR13128">
    <property type="entry name" value="VACUOLAR PROTEIN-SORTING-ASSOCIATED PROTEIN 36"/>
    <property type="match status" value="1"/>
</dbReference>